<dbReference type="Proteomes" id="UP000467428">
    <property type="component" value="Chromosome"/>
</dbReference>
<keyword evidence="3" id="KW-1185">Reference proteome</keyword>
<dbReference type="PANTHER" id="PTHR40086">
    <property type="entry name" value="PHOSPHOTRANSFERASE YTMP-RELATED"/>
    <property type="match status" value="1"/>
</dbReference>
<accession>A0A7I7S1G5</accession>
<proteinExistence type="predicted"/>
<dbReference type="EMBL" id="AP022593">
    <property type="protein sequence ID" value="BBY50563.1"/>
    <property type="molecule type" value="Genomic_DNA"/>
</dbReference>
<geneLocation type="plasmid" evidence="3">
    <name>pjcm18538 dna</name>
</geneLocation>
<name>A0A7I7S1G5_9MYCO</name>
<reference evidence="2 3" key="1">
    <citation type="journal article" date="2019" name="Emerg. Microbes Infect.">
        <title>Comprehensive subspecies identification of 175 nontuberculous mycobacteria species based on 7547 genomic profiles.</title>
        <authorList>
            <person name="Matsumoto Y."/>
            <person name="Kinjo T."/>
            <person name="Motooka D."/>
            <person name="Nabeya D."/>
            <person name="Jung N."/>
            <person name="Uechi K."/>
            <person name="Horii T."/>
            <person name="Iida T."/>
            <person name="Fujita J."/>
            <person name="Nakamura S."/>
        </authorList>
    </citation>
    <scope>NUCLEOTIDE SEQUENCE [LARGE SCALE GENOMIC DNA]</scope>
    <source>
        <strain evidence="2 3">JCM 18538</strain>
    </source>
</reference>
<dbReference type="PANTHER" id="PTHR40086:SF1">
    <property type="entry name" value="CELL CYCLE REGULATOR CCRZ"/>
    <property type="match status" value="1"/>
</dbReference>
<dbReference type="Gene3D" id="3.90.1200.10">
    <property type="match status" value="1"/>
</dbReference>
<evidence type="ECO:0000259" key="1">
    <source>
        <dbReference type="Pfam" id="PF01636"/>
    </source>
</evidence>
<dbReference type="KEGG" id="marz:MARA_40310"/>
<organism evidence="2 3">
    <name type="scientific">Mycolicibacterium arabiense</name>
    <dbReference type="NCBI Taxonomy" id="1286181"/>
    <lineage>
        <taxon>Bacteria</taxon>
        <taxon>Bacillati</taxon>
        <taxon>Actinomycetota</taxon>
        <taxon>Actinomycetes</taxon>
        <taxon>Mycobacteriales</taxon>
        <taxon>Mycobacteriaceae</taxon>
        <taxon>Mycolicibacterium</taxon>
    </lineage>
</organism>
<dbReference type="InterPro" id="IPR002575">
    <property type="entry name" value="Aminoglycoside_PTrfase"/>
</dbReference>
<evidence type="ECO:0000313" key="3">
    <source>
        <dbReference type="Proteomes" id="UP000467428"/>
    </source>
</evidence>
<gene>
    <name evidence="2" type="ORF">MARA_40310</name>
</gene>
<dbReference type="SUPFAM" id="SSF56112">
    <property type="entry name" value="Protein kinase-like (PK-like)"/>
    <property type="match status" value="1"/>
</dbReference>
<dbReference type="Pfam" id="PF01636">
    <property type="entry name" value="APH"/>
    <property type="match status" value="1"/>
</dbReference>
<dbReference type="AlphaFoldDB" id="A0A7I7S1G5"/>
<dbReference type="RefSeq" id="WP_163920101.1">
    <property type="nucleotide sequence ID" value="NZ_AP022593.1"/>
</dbReference>
<evidence type="ECO:0000313" key="2">
    <source>
        <dbReference type="EMBL" id="BBY50563.1"/>
    </source>
</evidence>
<sequence>MVSPSTPTILGPLRSLGLFTDTTINADATPTMASPSWWGADSECFDVRAEAADGEAETPSTAFVKSMIGHAVAYVDVAQAFAAATEAGELGVGPAVYASDAAAGILVSENLVDSASTATLNVFDDDAQLERLVALRTRVHEFESINRRATVFEDVRTLTNLAVANAVALPADFDWMTRILAMAEKRIAATGFDTVPCHGDGNVSNVLLADDGRMLLVDWDVAAVMDPLQDLGVLLAEVRPFDSSARQAFESAWGSFDQALFDRARVYGVVDCVRWALIGAYADAARPGTLEYSKLSDWQFVRARAGLNDIHFHDRLRNL</sequence>
<feature type="domain" description="Aminoglycoside phosphotransferase" evidence="1">
    <location>
        <begin position="118"/>
        <end position="265"/>
    </location>
</feature>
<dbReference type="InterPro" id="IPR011009">
    <property type="entry name" value="Kinase-like_dom_sf"/>
</dbReference>
<protein>
    <recommendedName>
        <fullName evidence="1">Aminoglycoside phosphotransferase domain-containing protein</fullName>
    </recommendedName>
</protein>
<dbReference type="InterPro" id="IPR052077">
    <property type="entry name" value="CcrZ_PhaseVar_Mediator"/>
</dbReference>